<keyword evidence="3" id="KW-0548">Nucleotidyltransferase</keyword>
<protein>
    <submittedName>
        <fullName evidence="3">Adenylyl-sulfate kinase</fullName>
        <ecNumber evidence="3">2.7.1.25</ecNumber>
        <ecNumber evidence="3">2.7.7.4</ecNumber>
    </submittedName>
</protein>
<dbReference type="EC" id="2.7.7.4" evidence="3"/>
<accession>A0ABW7P527</accession>
<feature type="non-terminal residue" evidence="3">
    <location>
        <position position="1"/>
    </location>
</feature>
<keyword evidence="1" id="KW-0547">Nucleotide-binding</keyword>
<comment type="caution">
    <text evidence="3">The sequence shown here is derived from an EMBL/GenBank/DDBJ whole genome shotgun (WGS) entry which is preliminary data.</text>
</comment>
<keyword evidence="2" id="KW-0342">GTP-binding</keyword>
<name>A0ABW7P527_9GAMM</name>
<dbReference type="InterPro" id="IPR027417">
    <property type="entry name" value="P-loop_NTPase"/>
</dbReference>
<keyword evidence="3" id="KW-0418">Kinase</keyword>
<proteinExistence type="predicted"/>
<dbReference type="GO" id="GO:0004020">
    <property type="term" value="F:adenylylsulfate kinase activity"/>
    <property type="evidence" value="ECO:0007669"/>
    <property type="project" value="UniProtKB-EC"/>
</dbReference>
<dbReference type="Gene3D" id="3.40.50.300">
    <property type="entry name" value="P-loop containing nucleotide triphosphate hydrolases"/>
    <property type="match status" value="1"/>
</dbReference>
<dbReference type="CDD" id="cd03695">
    <property type="entry name" value="CysN_NodQ_II"/>
    <property type="match status" value="1"/>
</dbReference>
<gene>
    <name evidence="3" type="ORF">AB9R89_14930</name>
</gene>
<keyword evidence="4" id="KW-1185">Reference proteome</keyword>
<evidence type="ECO:0000256" key="1">
    <source>
        <dbReference type="ARBA" id="ARBA00022741"/>
    </source>
</evidence>
<dbReference type="EMBL" id="JBGFTR010000064">
    <property type="protein sequence ID" value="MFH7566590.1"/>
    <property type="molecule type" value="Genomic_DNA"/>
</dbReference>
<evidence type="ECO:0000313" key="3">
    <source>
        <dbReference type="EMBL" id="MFH7566590.1"/>
    </source>
</evidence>
<dbReference type="EC" id="2.7.1.25" evidence="3"/>
<dbReference type="SUPFAM" id="SSF50447">
    <property type="entry name" value="Translation proteins"/>
    <property type="match status" value="1"/>
</dbReference>
<dbReference type="Proteomes" id="UP001610706">
    <property type="component" value="Unassembled WGS sequence"/>
</dbReference>
<dbReference type="Gene3D" id="2.40.30.10">
    <property type="entry name" value="Translation factors"/>
    <property type="match status" value="1"/>
</dbReference>
<organism evidence="3 4">
    <name type="scientific">Oceanimonas smirnovii</name>
    <dbReference type="NCBI Taxonomy" id="264574"/>
    <lineage>
        <taxon>Bacteria</taxon>
        <taxon>Pseudomonadati</taxon>
        <taxon>Pseudomonadota</taxon>
        <taxon>Gammaproteobacteria</taxon>
        <taxon>Aeromonadales</taxon>
        <taxon>Aeromonadaceae</taxon>
        <taxon>Oceanimonas</taxon>
    </lineage>
</organism>
<sequence length="100" mass="11154">YIPLSAFKGDNIVEPSPNMPWYHGTTLMGYLETVEVDDTRMQRAPFRLPVQWVNRPNLDFRGFSGTIASGIIKPGDRIRVLPSGKESTVARIVVHGGDLE</sequence>
<dbReference type="InterPro" id="IPR050100">
    <property type="entry name" value="TRAFAC_GTPase_members"/>
</dbReference>
<reference evidence="3 4" key="1">
    <citation type="submission" date="2024-08" db="EMBL/GenBank/DDBJ databases">
        <title>Oceanimonas smirnovii Genome sequencing and assembly.</title>
        <authorList>
            <person name="Tang B."/>
        </authorList>
    </citation>
    <scope>NUCLEOTIDE SEQUENCE [LARGE SCALE GENOMIC DNA]</scope>
    <source>
        <strain evidence="3 4">OS2020-119</strain>
    </source>
</reference>
<dbReference type="GO" id="GO:0004781">
    <property type="term" value="F:sulfate adenylyltransferase (ATP) activity"/>
    <property type="evidence" value="ECO:0007669"/>
    <property type="project" value="UniProtKB-EC"/>
</dbReference>
<evidence type="ECO:0000256" key="2">
    <source>
        <dbReference type="ARBA" id="ARBA00023134"/>
    </source>
</evidence>
<dbReference type="InterPro" id="IPR044138">
    <property type="entry name" value="CysN_II"/>
</dbReference>
<dbReference type="InterPro" id="IPR009000">
    <property type="entry name" value="Transl_B-barrel_sf"/>
</dbReference>
<keyword evidence="3" id="KW-0808">Transferase</keyword>
<evidence type="ECO:0000313" key="4">
    <source>
        <dbReference type="Proteomes" id="UP001610706"/>
    </source>
</evidence>
<dbReference type="PANTHER" id="PTHR23115">
    <property type="entry name" value="TRANSLATION FACTOR"/>
    <property type="match status" value="1"/>
</dbReference>
<feature type="non-terminal residue" evidence="3">
    <location>
        <position position="100"/>
    </location>
</feature>